<name>A0A072V7X5_MEDTR</name>
<reference evidence="2 4" key="1">
    <citation type="journal article" date="2011" name="Nature">
        <title>The Medicago genome provides insight into the evolution of rhizobial symbioses.</title>
        <authorList>
            <person name="Young N.D."/>
            <person name="Debelle F."/>
            <person name="Oldroyd G.E."/>
            <person name="Geurts R."/>
            <person name="Cannon S.B."/>
            <person name="Udvardi M.K."/>
            <person name="Benedito V.A."/>
            <person name="Mayer K.F."/>
            <person name="Gouzy J."/>
            <person name="Schoof H."/>
            <person name="Van de Peer Y."/>
            <person name="Proost S."/>
            <person name="Cook D.R."/>
            <person name="Meyers B.C."/>
            <person name="Spannagl M."/>
            <person name="Cheung F."/>
            <person name="De Mita S."/>
            <person name="Krishnakumar V."/>
            <person name="Gundlach H."/>
            <person name="Zhou S."/>
            <person name="Mudge J."/>
            <person name="Bharti A.K."/>
            <person name="Murray J.D."/>
            <person name="Naoumkina M.A."/>
            <person name="Rosen B."/>
            <person name="Silverstein K.A."/>
            <person name="Tang H."/>
            <person name="Rombauts S."/>
            <person name="Zhao P.X."/>
            <person name="Zhou P."/>
            <person name="Barbe V."/>
            <person name="Bardou P."/>
            <person name="Bechner M."/>
            <person name="Bellec A."/>
            <person name="Berger A."/>
            <person name="Berges H."/>
            <person name="Bidwell S."/>
            <person name="Bisseling T."/>
            <person name="Choisne N."/>
            <person name="Couloux A."/>
            <person name="Denny R."/>
            <person name="Deshpande S."/>
            <person name="Dai X."/>
            <person name="Doyle J.J."/>
            <person name="Dudez A.M."/>
            <person name="Farmer A.D."/>
            <person name="Fouteau S."/>
            <person name="Franken C."/>
            <person name="Gibelin C."/>
            <person name="Gish J."/>
            <person name="Goldstein S."/>
            <person name="Gonzalez A.J."/>
            <person name="Green P.J."/>
            <person name="Hallab A."/>
            <person name="Hartog M."/>
            <person name="Hua A."/>
            <person name="Humphray S.J."/>
            <person name="Jeong D.H."/>
            <person name="Jing Y."/>
            <person name="Jocker A."/>
            <person name="Kenton S.M."/>
            <person name="Kim D.J."/>
            <person name="Klee K."/>
            <person name="Lai H."/>
            <person name="Lang C."/>
            <person name="Lin S."/>
            <person name="Macmil S.L."/>
            <person name="Magdelenat G."/>
            <person name="Matthews L."/>
            <person name="McCorrison J."/>
            <person name="Monaghan E.L."/>
            <person name="Mun J.H."/>
            <person name="Najar F.Z."/>
            <person name="Nicholson C."/>
            <person name="Noirot C."/>
            <person name="O'Bleness M."/>
            <person name="Paule C.R."/>
            <person name="Poulain J."/>
            <person name="Prion F."/>
            <person name="Qin B."/>
            <person name="Qu C."/>
            <person name="Retzel E.F."/>
            <person name="Riddle C."/>
            <person name="Sallet E."/>
            <person name="Samain S."/>
            <person name="Samson N."/>
            <person name="Sanders I."/>
            <person name="Saurat O."/>
            <person name="Scarpelli C."/>
            <person name="Schiex T."/>
            <person name="Segurens B."/>
            <person name="Severin A.J."/>
            <person name="Sherrier D.J."/>
            <person name="Shi R."/>
            <person name="Sims S."/>
            <person name="Singer S.R."/>
            <person name="Sinharoy S."/>
            <person name="Sterck L."/>
            <person name="Viollet A."/>
            <person name="Wang B.B."/>
            <person name="Wang K."/>
            <person name="Wang M."/>
            <person name="Wang X."/>
            <person name="Warfsmann J."/>
            <person name="Weissenbach J."/>
            <person name="White D.D."/>
            <person name="White J.D."/>
            <person name="Wiley G.B."/>
            <person name="Wincker P."/>
            <person name="Xing Y."/>
            <person name="Yang L."/>
            <person name="Yao Z."/>
            <person name="Ying F."/>
            <person name="Zhai J."/>
            <person name="Zhou L."/>
            <person name="Zuber A."/>
            <person name="Denarie J."/>
            <person name="Dixon R.A."/>
            <person name="May G.D."/>
            <person name="Schwartz D.C."/>
            <person name="Rogers J."/>
            <person name="Quetier F."/>
            <person name="Town C.D."/>
            <person name="Roe B.A."/>
        </authorList>
    </citation>
    <scope>NUCLEOTIDE SEQUENCE [LARGE SCALE GENOMIC DNA]</scope>
    <source>
        <strain evidence="2">A17</strain>
        <strain evidence="3 4">cv. Jemalong A17</strain>
    </source>
</reference>
<reference evidence="2 4" key="2">
    <citation type="journal article" date="2014" name="BMC Genomics">
        <title>An improved genome release (version Mt4.0) for the model legume Medicago truncatula.</title>
        <authorList>
            <person name="Tang H."/>
            <person name="Krishnakumar V."/>
            <person name="Bidwell S."/>
            <person name="Rosen B."/>
            <person name="Chan A."/>
            <person name="Zhou S."/>
            <person name="Gentzbittel L."/>
            <person name="Childs K.L."/>
            <person name="Yandell M."/>
            <person name="Gundlach H."/>
            <person name="Mayer K.F."/>
            <person name="Schwartz D.C."/>
            <person name="Town C.D."/>
        </authorList>
    </citation>
    <scope>GENOME REANNOTATION</scope>
    <source>
        <strain evidence="2">A17</strain>
        <strain evidence="3 4">cv. Jemalong A17</strain>
    </source>
</reference>
<accession>A0A072V7X5</accession>
<dbReference type="HOGENOM" id="CLU_3127320_0_0_1"/>
<evidence type="ECO:0000256" key="1">
    <source>
        <dbReference type="SAM" id="MobiDB-lite"/>
    </source>
</evidence>
<dbReference type="AlphaFoldDB" id="A0A072V7X5"/>
<dbReference type="Proteomes" id="UP000002051">
    <property type="component" value="Chromosome 2"/>
</dbReference>
<proteinExistence type="predicted"/>
<feature type="region of interest" description="Disordered" evidence="1">
    <location>
        <begin position="1"/>
        <end position="28"/>
    </location>
</feature>
<evidence type="ECO:0000313" key="4">
    <source>
        <dbReference type="Proteomes" id="UP000002051"/>
    </source>
</evidence>
<reference evidence="3" key="3">
    <citation type="submission" date="2015-04" db="UniProtKB">
        <authorList>
            <consortium name="EnsemblPlants"/>
        </authorList>
    </citation>
    <scope>IDENTIFICATION</scope>
    <source>
        <strain evidence="3">cv. Jemalong A17</strain>
    </source>
</reference>
<evidence type="ECO:0000313" key="3">
    <source>
        <dbReference type="EnsemblPlants" id="KEH37443"/>
    </source>
</evidence>
<keyword evidence="4" id="KW-1185">Reference proteome</keyword>
<dbReference type="EMBL" id="CM001218">
    <property type="protein sequence ID" value="KEH37443.1"/>
    <property type="molecule type" value="Genomic_DNA"/>
</dbReference>
<gene>
    <name evidence="2" type="ordered locus">MTR_2g037855</name>
</gene>
<evidence type="ECO:0000313" key="2">
    <source>
        <dbReference type="EMBL" id="KEH37443.1"/>
    </source>
</evidence>
<sequence length="50" mass="6192">MEKFEDKRRKKRIKEMRRSGSKESWDRRKGDEDSFIIVIYEKKKMRKNGG</sequence>
<dbReference type="EnsemblPlants" id="KEH37443">
    <property type="protein sequence ID" value="KEH37443"/>
    <property type="gene ID" value="MTR_2g037855"/>
</dbReference>
<organism evidence="2 4">
    <name type="scientific">Medicago truncatula</name>
    <name type="common">Barrel medic</name>
    <name type="synonym">Medicago tribuloides</name>
    <dbReference type="NCBI Taxonomy" id="3880"/>
    <lineage>
        <taxon>Eukaryota</taxon>
        <taxon>Viridiplantae</taxon>
        <taxon>Streptophyta</taxon>
        <taxon>Embryophyta</taxon>
        <taxon>Tracheophyta</taxon>
        <taxon>Spermatophyta</taxon>
        <taxon>Magnoliopsida</taxon>
        <taxon>eudicotyledons</taxon>
        <taxon>Gunneridae</taxon>
        <taxon>Pentapetalae</taxon>
        <taxon>rosids</taxon>
        <taxon>fabids</taxon>
        <taxon>Fabales</taxon>
        <taxon>Fabaceae</taxon>
        <taxon>Papilionoideae</taxon>
        <taxon>50 kb inversion clade</taxon>
        <taxon>NPAAA clade</taxon>
        <taxon>Hologalegina</taxon>
        <taxon>IRL clade</taxon>
        <taxon>Trifolieae</taxon>
        <taxon>Medicago</taxon>
    </lineage>
</organism>
<feature type="compositionally biased region" description="Basic and acidic residues" evidence="1">
    <location>
        <begin position="16"/>
        <end position="28"/>
    </location>
</feature>
<protein>
    <submittedName>
        <fullName evidence="2 3">Uncharacterized protein</fullName>
    </submittedName>
</protein>